<feature type="compositionally biased region" description="Basic and acidic residues" evidence="2">
    <location>
        <begin position="174"/>
        <end position="184"/>
    </location>
</feature>
<feature type="domain" description="Wings apart-like protein C-terminal" evidence="3">
    <location>
        <begin position="414"/>
        <end position="761"/>
    </location>
</feature>
<name>A0AAN6NK08_9PEZI</name>
<feature type="compositionally biased region" description="Basic and acidic residues" evidence="2">
    <location>
        <begin position="221"/>
        <end position="230"/>
    </location>
</feature>
<feature type="compositionally biased region" description="Polar residues" evidence="2">
    <location>
        <begin position="90"/>
        <end position="105"/>
    </location>
</feature>
<comment type="similarity">
    <text evidence="1">Belongs to the WAPL family.</text>
</comment>
<evidence type="ECO:0000256" key="1">
    <source>
        <dbReference type="ARBA" id="ARBA00006854"/>
    </source>
</evidence>
<dbReference type="Gene3D" id="1.25.10.10">
    <property type="entry name" value="Leucine-rich Repeat Variant"/>
    <property type="match status" value="1"/>
</dbReference>
<evidence type="ECO:0000256" key="2">
    <source>
        <dbReference type="SAM" id="MobiDB-lite"/>
    </source>
</evidence>
<gene>
    <name evidence="4" type="ORF">QBC46DRAFT_360595</name>
</gene>
<evidence type="ECO:0000313" key="4">
    <source>
        <dbReference type="EMBL" id="KAK3945027.1"/>
    </source>
</evidence>
<evidence type="ECO:0000313" key="5">
    <source>
        <dbReference type="Proteomes" id="UP001303473"/>
    </source>
</evidence>
<dbReference type="EMBL" id="MU853756">
    <property type="protein sequence ID" value="KAK3945027.1"/>
    <property type="molecule type" value="Genomic_DNA"/>
</dbReference>
<reference evidence="5" key="1">
    <citation type="journal article" date="2023" name="Mol. Phylogenet. Evol.">
        <title>Genome-scale phylogeny and comparative genomics of the fungal order Sordariales.</title>
        <authorList>
            <person name="Hensen N."/>
            <person name="Bonometti L."/>
            <person name="Westerberg I."/>
            <person name="Brannstrom I.O."/>
            <person name="Guillou S."/>
            <person name="Cros-Aarteil S."/>
            <person name="Calhoun S."/>
            <person name="Haridas S."/>
            <person name="Kuo A."/>
            <person name="Mondo S."/>
            <person name="Pangilinan J."/>
            <person name="Riley R."/>
            <person name="LaButti K."/>
            <person name="Andreopoulos B."/>
            <person name="Lipzen A."/>
            <person name="Chen C."/>
            <person name="Yan M."/>
            <person name="Daum C."/>
            <person name="Ng V."/>
            <person name="Clum A."/>
            <person name="Steindorff A."/>
            <person name="Ohm R.A."/>
            <person name="Martin F."/>
            <person name="Silar P."/>
            <person name="Natvig D.O."/>
            <person name="Lalanne C."/>
            <person name="Gautier V."/>
            <person name="Ament-Velasquez S.L."/>
            <person name="Kruys A."/>
            <person name="Hutchinson M.I."/>
            <person name="Powell A.J."/>
            <person name="Barry K."/>
            <person name="Miller A.N."/>
            <person name="Grigoriev I.V."/>
            <person name="Debuchy R."/>
            <person name="Gladieux P."/>
            <person name="Hiltunen Thoren M."/>
            <person name="Johannesson H."/>
        </authorList>
    </citation>
    <scope>NUCLEOTIDE SEQUENCE [LARGE SCALE GENOMIC DNA]</scope>
    <source>
        <strain evidence="5">CBS 340.73</strain>
    </source>
</reference>
<protein>
    <submittedName>
        <fullName evidence="4">Wings apart-like protein 1</fullName>
    </submittedName>
</protein>
<dbReference type="AlphaFoldDB" id="A0AAN6NK08"/>
<feature type="compositionally biased region" description="Low complexity" evidence="2">
    <location>
        <begin position="127"/>
        <end position="138"/>
    </location>
</feature>
<dbReference type="Proteomes" id="UP001303473">
    <property type="component" value="Unassembled WGS sequence"/>
</dbReference>
<dbReference type="Pfam" id="PF07814">
    <property type="entry name" value="WAPL"/>
    <property type="match status" value="1"/>
</dbReference>
<evidence type="ECO:0000259" key="3">
    <source>
        <dbReference type="Pfam" id="PF07814"/>
    </source>
</evidence>
<feature type="region of interest" description="Disordered" evidence="2">
    <location>
        <begin position="157"/>
        <end position="342"/>
    </location>
</feature>
<sequence>MAAPSDLGFPIQKRVTTYGKVARRKPAAPPFGRLRNEDSTTDTSTSTTARGSPVSSPEPEPSFRATASRGRNRPPISRSGRTAPPRLLLAQSQPIRTELSTIASQSEEDLTAKRRKLTRTFSEKKVTSTASSSAAEVSPYDAYDVYDFPSPTKVAEKTIPRSVPKTRPLASARKTPEKDVKMKDAGQQSMPFSVKTSRAFENLRVSSKRLDENRQQIPLRLSRDRPRAPVHDALAQLLEHEGESVQQEPEQPALLKPPPTKKRPSPPPSSSGSQNATGQAPRKKRLIDALAAQAEDSSSGEEEDIPSQEGMQPEDQRPFALQNSSPPPSLLQQNSRTVVRPAITTKKSGPKFTYSQQRSMLAEQDPLLDGIGLGGLDGESAGGSLFNFSSLKTSTITTFSFLDDDDETVNTGAVRSIHELRQAGQNSRFADEIEDILDRIGSPSAKPSSLRRGALLELAQKMREKNFRRQYRNHSGDASLFRSLGEESDMIAGFSIVAILVTLLAASVSAHLIQQLPSQGLAELLSRLLGEPIDIVQFAKDRKQNASRNAQTSLGSIKSGILDLPVWEPASPTSLSPRTLALKCLDLIMRQSSGLHLSGETEIFSTAVTDKLFSILSANASDQKSWDFPSQQESHVFYLALHVLEGHSVSAMQSRRGSLWTSQYVPIVADLLETALRRPADRFGDIENLALRITLNIANNNTDGSGMFVNKGLLQELAESACGSFEAVLKSIRGGDGFLSKSLESLIMMLGVMINFCEHYAPASQSLDESGPATGTPPLDRLVRVFADYHSKTSDANSMEETQLNVAFGYLSILLGYLCLYGPIRDKFISIHPKKNLDPLLESITEFIIYFHKVAEAAAKAQGGSKQESESAARLQSLVDRLELHR</sequence>
<organism evidence="4 5">
    <name type="scientific">Diplogelasinospora grovesii</name>
    <dbReference type="NCBI Taxonomy" id="303347"/>
    <lineage>
        <taxon>Eukaryota</taxon>
        <taxon>Fungi</taxon>
        <taxon>Dikarya</taxon>
        <taxon>Ascomycota</taxon>
        <taxon>Pezizomycotina</taxon>
        <taxon>Sordariomycetes</taxon>
        <taxon>Sordariomycetidae</taxon>
        <taxon>Sordariales</taxon>
        <taxon>Diplogelasinosporaceae</taxon>
        <taxon>Diplogelasinospora</taxon>
    </lineage>
</organism>
<feature type="compositionally biased region" description="Low complexity" evidence="2">
    <location>
        <begin position="41"/>
        <end position="57"/>
    </location>
</feature>
<dbReference type="PANTHER" id="PTHR22100">
    <property type="entry name" value="WINGS APART-LIKE PROTEIN HOMOLOG"/>
    <property type="match status" value="1"/>
</dbReference>
<dbReference type="PANTHER" id="PTHR22100:SF13">
    <property type="entry name" value="WINGS APART-LIKE PROTEIN HOMOLOG"/>
    <property type="match status" value="1"/>
</dbReference>
<keyword evidence="5" id="KW-1185">Reference proteome</keyword>
<accession>A0AAN6NK08</accession>
<dbReference type="InterPro" id="IPR039874">
    <property type="entry name" value="WAPL"/>
</dbReference>
<dbReference type="InterPro" id="IPR022771">
    <property type="entry name" value="WAPL_C"/>
</dbReference>
<dbReference type="InterPro" id="IPR011989">
    <property type="entry name" value="ARM-like"/>
</dbReference>
<feature type="region of interest" description="Disordered" evidence="2">
    <location>
        <begin position="1"/>
        <end position="138"/>
    </location>
</feature>
<proteinExistence type="inferred from homology"/>
<feature type="compositionally biased region" description="Polar residues" evidence="2">
    <location>
        <begin position="186"/>
        <end position="196"/>
    </location>
</feature>
<comment type="caution">
    <text evidence="4">The sequence shown here is derived from an EMBL/GenBank/DDBJ whole genome shotgun (WGS) entry which is preliminary data.</text>
</comment>